<reference evidence="2" key="1">
    <citation type="submission" date="2020-05" db="EMBL/GenBank/DDBJ databases">
        <title>Mycena genomes resolve the evolution of fungal bioluminescence.</title>
        <authorList>
            <person name="Tsai I.J."/>
        </authorList>
    </citation>
    <scope>NUCLEOTIDE SEQUENCE</scope>
    <source>
        <strain evidence="2">CCC161011</strain>
    </source>
</reference>
<gene>
    <name evidence="2" type="ORF">MVEN_00589000</name>
</gene>
<dbReference type="Gene3D" id="1.20.1280.50">
    <property type="match status" value="1"/>
</dbReference>
<name>A0A8H6YJL8_9AGAR</name>
<dbReference type="Pfam" id="PF12937">
    <property type="entry name" value="F-box-like"/>
    <property type="match status" value="1"/>
</dbReference>
<keyword evidence="3" id="KW-1185">Reference proteome</keyword>
<sequence length="465" mass="51475">MPVPLHDLPADIILEVVSFLELPDPLSLLLTCSSLYSLSKQRSLWISVLETTRKKSLLACPLHADLSHYTLKGLKGLVVSWLKLHKNWNQPFPEIVQPMTFEPLSEPAEFIFGVQGTDILVLDMRGSVSFWDAKLAAPFPFPAIETGGSISTVSAPSEAPGVCSITILAPQVAVPHTARRYIITIKHEEGKAIGITNEFSEVLDSRVLRYETLFLTEDVVGSVVAIHDQEDCIVTVGSVSGKSRFPDTASVLKLHRSLSTNTELMVCFAYKGHLYSLLEDGVSVQIQHISRQSLCSRHCEESGLYSSEIRSYREFLPFCSIIPSTPFYGVSAVFIRQGSVGDVDEGDHSNSTFISFTFLTNTLPDDMTSSLAFDPLCLTTYVRGTLLMVRMDHSGFNVIVVVQTDIPKLMLVRYHAETRHATTHTLSVPDTVDLLNLHALWIDGPAGAVYLVDRQGLFFTLRYVI</sequence>
<dbReference type="InterPro" id="IPR001810">
    <property type="entry name" value="F-box_dom"/>
</dbReference>
<proteinExistence type="predicted"/>
<dbReference type="EMBL" id="JACAZI010000004">
    <property type="protein sequence ID" value="KAF7362418.1"/>
    <property type="molecule type" value="Genomic_DNA"/>
</dbReference>
<protein>
    <submittedName>
        <fullName evidence="2">F-box domain-containing protein</fullName>
    </submittedName>
</protein>
<evidence type="ECO:0000259" key="1">
    <source>
        <dbReference type="PROSITE" id="PS50181"/>
    </source>
</evidence>
<accession>A0A8H6YJL8</accession>
<organism evidence="2 3">
    <name type="scientific">Mycena venus</name>
    <dbReference type="NCBI Taxonomy" id="2733690"/>
    <lineage>
        <taxon>Eukaryota</taxon>
        <taxon>Fungi</taxon>
        <taxon>Dikarya</taxon>
        <taxon>Basidiomycota</taxon>
        <taxon>Agaricomycotina</taxon>
        <taxon>Agaricomycetes</taxon>
        <taxon>Agaricomycetidae</taxon>
        <taxon>Agaricales</taxon>
        <taxon>Marasmiineae</taxon>
        <taxon>Mycenaceae</taxon>
        <taxon>Mycena</taxon>
    </lineage>
</organism>
<comment type="caution">
    <text evidence="2">The sequence shown here is derived from an EMBL/GenBank/DDBJ whole genome shotgun (WGS) entry which is preliminary data.</text>
</comment>
<dbReference type="OrthoDB" id="2886361at2759"/>
<dbReference type="PROSITE" id="PS50181">
    <property type="entry name" value="FBOX"/>
    <property type="match status" value="1"/>
</dbReference>
<dbReference type="InterPro" id="IPR036047">
    <property type="entry name" value="F-box-like_dom_sf"/>
</dbReference>
<evidence type="ECO:0000313" key="3">
    <source>
        <dbReference type="Proteomes" id="UP000620124"/>
    </source>
</evidence>
<feature type="domain" description="F-box" evidence="1">
    <location>
        <begin position="2"/>
        <end position="48"/>
    </location>
</feature>
<dbReference type="SUPFAM" id="SSF81383">
    <property type="entry name" value="F-box domain"/>
    <property type="match status" value="1"/>
</dbReference>
<dbReference type="SMART" id="SM00256">
    <property type="entry name" value="FBOX"/>
    <property type="match status" value="1"/>
</dbReference>
<evidence type="ECO:0000313" key="2">
    <source>
        <dbReference type="EMBL" id="KAF7362418.1"/>
    </source>
</evidence>
<dbReference type="Proteomes" id="UP000620124">
    <property type="component" value="Unassembled WGS sequence"/>
</dbReference>
<dbReference type="AlphaFoldDB" id="A0A8H6YJL8"/>